<dbReference type="InterPro" id="IPR007110">
    <property type="entry name" value="Ig-like_dom"/>
</dbReference>
<keyword evidence="8" id="KW-0732">Signal</keyword>
<feature type="domain" description="TIR" evidence="9">
    <location>
        <begin position="370"/>
        <end position="547"/>
    </location>
</feature>
<keyword evidence="12" id="KW-1185">Reference proteome</keyword>
<dbReference type="GO" id="GO:0016787">
    <property type="term" value="F:hydrolase activity"/>
    <property type="evidence" value="ECO:0007669"/>
    <property type="project" value="UniProtKB-KW"/>
</dbReference>
<feature type="chain" id="PRO_5035751447" description="Interleukin-18 receptor accessory protein" evidence="8">
    <location>
        <begin position="20"/>
        <end position="576"/>
    </location>
</feature>
<reference evidence="11" key="1">
    <citation type="submission" date="2025-08" db="UniProtKB">
        <authorList>
            <consortium name="Ensembl"/>
        </authorList>
    </citation>
    <scope>IDENTIFICATION</scope>
</reference>
<keyword evidence="7" id="KW-0472">Membrane</keyword>
<dbReference type="GO" id="GO:0042008">
    <property type="term" value="F:interleukin-18 receptor activity"/>
    <property type="evidence" value="ECO:0007669"/>
    <property type="project" value="TreeGrafter"/>
</dbReference>
<sequence length="576" mass="65018">MQTTNVFLLFFIFPISLEGCCEENHKKKTTGLQQNIHQHYRAVEGEMFMMPCLKSVSQVVWSRTGEQNERLSFDCGSKFLAEAKHSGNYTCLTWSLLSSGSKLSLHLQVVEKNSLGCQSEESSVILVMFRGGVVDCPGINCSDNTDVIWYKDNKYVSEQPRESWEKNGQLHLEQVKEKDTGQYFCDRKIIEQGVKWIFRRAVHVTAIPYVKPSTPKIHYPTDNTREEVELGQSHTLECVVHFPFELKVVAVVQWYVHYGGNMENMTRLHMKEQRMENLTRAEFKVTGRVVVTPQHLNHRYTCIASNSVGKTNVTIQLKRKMKVILPSLCGPIVSLLLVAGLGIILHIRWLEVQLIYRSHFQHGKHNGDEKEFDVFLSYVGSPPSAEVEGVFTMSPKEACSSSMDLLNSEEGKATQRPEVQLPHVLEDQWGYRLCLLERDVLPGGAYTNDVVLAIQRSQMLICLLSADYLSNNNAVFVLESGVQALLQNSSLKLLLIWTSRASSLIQPDPPLPTLVQRALKVLPSMDWTSGKTAGVSSNFWRSLRKAMPNHRVAGVSHAGPLDCLTKTSVTEFSEFV</sequence>
<comment type="similarity">
    <text evidence="1">Belongs to the interleukin-1 receptor family.</text>
</comment>
<keyword evidence="3" id="KW-0520">NAD</keyword>
<evidence type="ECO:0000256" key="4">
    <source>
        <dbReference type="ARBA" id="ARBA00023157"/>
    </source>
</evidence>
<dbReference type="GeneID" id="127351505"/>
<feature type="transmembrane region" description="Helical" evidence="7">
    <location>
        <begin position="323"/>
        <end position="347"/>
    </location>
</feature>
<evidence type="ECO:0000256" key="5">
    <source>
        <dbReference type="ARBA" id="ARBA00023180"/>
    </source>
</evidence>
<dbReference type="AlphaFoldDB" id="A0A8C4I0K7"/>
<dbReference type="SMART" id="SM00255">
    <property type="entry name" value="TIR"/>
    <property type="match status" value="1"/>
</dbReference>
<dbReference type="GeneTree" id="ENSGT01090000259985"/>
<name>A0A8C4I0K7_DICLA</name>
<dbReference type="SMART" id="SM00409">
    <property type="entry name" value="IG"/>
    <property type="match status" value="3"/>
</dbReference>
<dbReference type="RefSeq" id="XP_051235056.1">
    <property type="nucleotide sequence ID" value="XM_051379096.1"/>
</dbReference>
<evidence type="ECO:0000259" key="10">
    <source>
        <dbReference type="PROSITE" id="PS50835"/>
    </source>
</evidence>
<evidence type="ECO:0000256" key="7">
    <source>
        <dbReference type="SAM" id="Phobius"/>
    </source>
</evidence>
<evidence type="ECO:0000313" key="11">
    <source>
        <dbReference type="Ensembl" id="ENSDLAP00005049472.2"/>
    </source>
</evidence>
<dbReference type="SUPFAM" id="SSF48726">
    <property type="entry name" value="Immunoglobulin"/>
    <property type="match status" value="2"/>
</dbReference>
<dbReference type="InterPro" id="IPR000157">
    <property type="entry name" value="TIR_dom"/>
</dbReference>
<evidence type="ECO:0000256" key="8">
    <source>
        <dbReference type="SAM" id="SignalP"/>
    </source>
</evidence>
<accession>A0A8C4I0K7</accession>
<dbReference type="CDD" id="cd00096">
    <property type="entry name" value="Ig"/>
    <property type="match status" value="1"/>
</dbReference>
<dbReference type="PROSITE" id="PS50104">
    <property type="entry name" value="TIR"/>
    <property type="match status" value="1"/>
</dbReference>
<dbReference type="Proteomes" id="UP000694389">
    <property type="component" value="Unassembled WGS sequence"/>
</dbReference>
<evidence type="ECO:0000259" key="9">
    <source>
        <dbReference type="PROSITE" id="PS50104"/>
    </source>
</evidence>
<keyword evidence="7" id="KW-0812">Transmembrane</keyword>
<proteinExistence type="inferred from homology"/>
<evidence type="ECO:0000256" key="6">
    <source>
        <dbReference type="ARBA" id="ARBA00023319"/>
    </source>
</evidence>
<organism evidence="11 12">
    <name type="scientific">Dicentrarchus labrax</name>
    <name type="common">European seabass</name>
    <name type="synonym">Morone labrax</name>
    <dbReference type="NCBI Taxonomy" id="13489"/>
    <lineage>
        <taxon>Eukaryota</taxon>
        <taxon>Metazoa</taxon>
        <taxon>Chordata</taxon>
        <taxon>Craniata</taxon>
        <taxon>Vertebrata</taxon>
        <taxon>Euteleostomi</taxon>
        <taxon>Actinopterygii</taxon>
        <taxon>Neopterygii</taxon>
        <taxon>Teleostei</taxon>
        <taxon>Neoteleostei</taxon>
        <taxon>Acanthomorphata</taxon>
        <taxon>Eupercaria</taxon>
        <taxon>Moronidae</taxon>
        <taxon>Dicentrarchus</taxon>
    </lineage>
</organism>
<evidence type="ECO:0000256" key="3">
    <source>
        <dbReference type="ARBA" id="ARBA00023027"/>
    </source>
</evidence>
<feature type="signal peptide" evidence="8">
    <location>
        <begin position="1"/>
        <end position="19"/>
    </location>
</feature>
<evidence type="ECO:0008006" key="13">
    <source>
        <dbReference type="Google" id="ProtNLM"/>
    </source>
</evidence>
<evidence type="ECO:0000313" key="12">
    <source>
        <dbReference type="Proteomes" id="UP000694389"/>
    </source>
</evidence>
<feature type="domain" description="Ig-like" evidence="10">
    <location>
        <begin position="100"/>
        <end position="185"/>
    </location>
</feature>
<dbReference type="PANTHER" id="PTHR11890:SF23">
    <property type="entry name" value="INTERLEUKIN-18 RECEPTOR ACCESSORY PROTEIN"/>
    <property type="match status" value="1"/>
</dbReference>
<dbReference type="Pfam" id="PF01582">
    <property type="entry name" value="TIR"/>
    <property type="match status" value="1"/>
</dbReference>
<dbReference type="Gene3D" id="2.60.40.10">
    <property type="entry name" value="Immunoglobulins"/>
    <property type="match status" value="2"/>
</dbReference>
<dbReference type="PROSITE" id="PS50835">
    <property type="entry name" value="IG_LIKE"/>
    <property type="match status" value="2"/>
</dbReference>
<dbReference type="InterPro" id="IPR015621">
    <property type="entry name" value="IL-1_rcpt_fam"/>
</dbReference>
<keyword evidence="2" id="KW-0378">Hydrolase</keyword>
<reference evidence="11" key="2">
    <citation type="submission" date="2025-09" db="UniProtKB">
        <authorList>
            <consortium name="Ensembl"/>
        </authorList>
    </citation>
    <scope>IDENTIFICATION</scope>
</reference>
<keyword evidence="4" id="KW-1015">Disulfide bond</keyword>
<evidence type="ECO:0000256" key="1">
    <source>
        <dbReference type="ARBA" id="ARBA00009752"/>
    </source>
</evidence>
<dbReference type="InterPro" id="IPR035897">
    <property type="entry name" value="Toll_tir_struct_dom_sf"/>
</dbReference>
<keyword evidence="5" id="KW-0325">Glycoprotein</keyword>
<evidence type="ECO:0000256" key="2">
    <source>
        <dbReference type="ARBA" id="ARBA00022801"/>
    </source>
</evidence>
<dbReference type="Gene3D" id="3.40.50.10140">
    <property type="entry name" value="Toll/interleukin-1 receptor homology (TIR) domain"/>
    <property type="match status" value="1"/>
</dbReference>
<dbReference type="Ensembl" id="ENSDLAT00005052732.2">
    <property type="protein sequence ID" value="ENSDLAP00005049472.2"/>
    <property type="gene ID" value="ENSDLAG00005021654.2"/>
</dbReference>
<dbReference type="InterPro" id="IPR036179">
    <property type="entry name" value="Ig-like_dom_sf"/>
</dbReference>
<dbReference type="InterPro" id="IPR013783">
    <property type="entry name" value="Ig-like_fold"/>
</dbReference>
<feature type="domain" description="Ig-like" evidence="10">
    <location>
        <begin position="215"/>
        <end position="314"/>
    </location>
</feature>
<dbReference type="PANTHER" id="PTHR11890">
    <property type="entry name" value="INTERLEUKIN-1 RECEPTOR FAMILY MEMBER"/>
    <property type="match status" value="1"/>
</dbReference>
<keyword evidence="7" id="KW-1133">Transmembrane helix</keyword>
<keyword evidence="6" id="KW-0393">Immunoglobulin domain</keyword>
<dbReference type="InterPro" id="IPR003599">
    <property type="entry name" value="Ig_sub"/>
</dbReference>
<gene>
    <name evidence="11" type="primary">LOC127351505</name>
</gene>
<protein>
    <recommendedName>
        <fullName evidence="13">Interleukin-18 receptor accessory protein</fullName>
    </recommendedName>
</protein>
<dbReference type="SUPFAM" id="SSF52200">
    <property type="entry name" value="Toll/Interleukin receptor TIR domain"/>
    <property type="match status" value="1"/>
</dbReference>